<dbReference type="Gene3D" id="3.40.50.720">
    <property type="entry name" value="NAD(P)-binding Rossmann-like Domain"/>
    <property type="match status" value="1"/>
</dbReference>
<dbReference type="Pfam" id="PF13561">
    <property type="entry name" value="adh_short_C2"/>
    <property type="match status" value="1"/>
</dbReference>
<keyword evidence="5" id="KW-1185">Reference proteome</keyword>
<dbReference type="FunFam" id="3.40.50.720:FF:000084">
    <property type="entry name" value="Short-chain dehydrogenase reductase"/>
    <property type="match status" value="1"/>
</dbReference>
<dbReference type="Proteomes" id="UP000293142">
    <property type="component" value="Unassembled WGS sequence"/>
</dbReference>
<comment type="caution">
    <text evidence="4">The sequence shown here is derived from an EMBL/GenBank/DDBJ whole genome shotgun (WGS) entry which is preliminary data.</text>
</comment>
<organism evidence="4 5">
    <name type="scientific">Paenibacillus thalictri</name>
    <dbReference type="NCBI Taxonomy" id="2527873"/>
    <lineage>
        <taxon>Bacteria</taxon>
        <taxon>Bacillati</taxon>
        <taxon>Bacillota</taxon>
        <taxon>Bacilli</taxon>
        <taxon>Bacillales</taxon>
        <taxon>Paenibacillaceae</taxon>
        <taxon>Paenibacillus</taxon>
    </lineage>
</organism>
<dbReference type="InterPro" id="IPR020904">
    <property type="entry name" value="Sc_DH/Rdtase_CS"/>
</dbReference>
<protein>
    <submittedName>
        <fullName evidence="4">SDR family oxidoreductase</fullName>
    </submittedName>
</protein>
<dbReference type="NCBIfam" id="NF005559">
    <property type="entry name" value="PRK07231.1"/>
    <property type="match status" value="1"/>
</dbReference>
<dbReference type="PRINTS" id="PR00080">
    <property type="entry name" value="SDRFAMILY"/>
</dbReference>
<dbReference type="RefSeq" id="WP_131012197.1">
    <property type="nucleotide sequence ID" value="NZ_SIRE01000004.1"/>
</dbReference>
<reference evidence="4 5" key="1">
    <citation type="submission" date="2019-02" db="EMBL/GenBank/DDBJ databases">
        <title>Paenibacillus sp. nov., isolated from surface-sterilized tissue of Thalictrum simplex L.</title>
        <authorList>
            <person name="Tuo L."/>
        </authorList>
    </citation>
    <scope>NUCLEOTIDE SEQUENCE [LARGE SCALE GENOMIC DNA]</scope>
    <source>
        <strain evidence="4 5">N2SHLJ1</strain>
    </source>
</reference>
<gene>
    <name evidence="4" type="ORF">EYB31_05035</name>
</gene>
<accession>A0A4Q9DW32</accession>
<sequence>MMSRDMFDLTNKTAVIVGGGGGIGGASALSMAEFGADIVVADRSLALAEETAHQVERSGGRAIALQTDITVPEQVKLMVERTISEFGNIDILLNSAGATVRKPLLETTLEEWNHVINVNLTGVFHLSQAVGREMIQRQRGKIIHIASTGGIRAGANFTAYGASKAALIHLVKGLALEWAPYRINVNAIAPTATETNFTADFYAQHPDKKQKTIQNHPFGRIGRLDDYVGAAVYLASPASDFVNGEVIVIDSGKTI</sequence>
<dbReference type="PANTHER" id="PTHR42760">
    <property type="entry name" value="SHORT-CHAIN DEHYDROGENASES/REDUCTASES FAMILY MEMBER"/>
    <property type="match status" value="1"/>
</dbReference>
<evidence type="ECO:0000256" key="2">
    <source>
        <dbReference type="ARBA" id="ARBA00023002"/>
    </source>
</evidence>
<dbReference type="PRINTS" id="PR00081">
    <property type="entry name" value="GDHRDH"/>
</dbReference>
<dbReference type="EMBL" id="SIRE01000004">
    <property type="protein sequence ID" value="TBL80596.1"/>
    <property type="molecule type" value="Genomic_DNA"/>
</dbReference>
<feature type="domain" description="Ketoreductase" evidence="3">
    <location>
        <begin position="12"/>
        <end position="191"/>
    </location>
</feature>
<evidence type="ECO:0000259" key="3">
    <source>
        <dbReference type="SMART" id="SM00822"/>
    </source>
</evidence>
<dbReference type="InterPro" id="IPR057326">
    <property type="entry name" value="KR_dom"/>
</dbReference>
<dbReference type="InterPro" id="IPR036291">
    <property type="entry name" value="NAD(P)-bd_dom_sf"/>
</dbReference>
<comment type="similarity">
    <text evidence="1">Belongs to the short-chain dehydrogenases/reductases (SDR) family.</text>
</comment>
<dbReference type="GO" id="GO:0008206">
    <property type="term" value="P:bile acid metabolic process"/>
    <property type="evidence" value="ECO:0007669"/>
    <property type="project" value="UniProtKB-ARBA"/>
</dbReference>
<dbReference type="SMART" id="SM00822">
    <property type="entry name" value="PKS_KR"/>
    <property type="match status" value="1"/>
</dbReference>
<dbReference type="PANTHER" id="PTHR42760:SF115">
    <property type="entry name" value="3-OXOACYL-[ACYL-CARRIER-PROTEIN] REDUCTASE FABG"/>
    <property type="match status" value="1"/>
</dbReference>
<dbReference type="SUPFAM" id="SSF51735">
    <property type="entry name" value="NAD(P)-binding Rossmann-fold domains"/>
    <property type="match status" value="1"/>
</dbReference>
<proteinExistence type="inferred from homology"/>
<name>A0A4Q9DW32_9BACL</name>
<evidence type="ECO:0000313" key="4">
    <source>
        <dbReference type="EMBL" id="TBL80596.1"/>
    </source>
</evidence>
<keyword evidence="2" id="KW-0560">Oxidoreductase</keyword>
<dbReference type="GO" id="GO:0016616">
    <property type="term" value="F:oxidoreductase activity, acting on the CH-OH group of donors, NAD or NADP as acceptor"/>
    <property type="evidence" value="ECO:0007669"/>
    <property type="project" value="TreeGrafter"/>
</dbReference>
<evidence type="ECO:0000313" key="5">
    <source>
        <dbReference type="Proteomes" id="UP000293142"/>
    </source>
</evidence>
<dbReference type="AlphaFoldDB" id="A0A4Q9DW32"/>
<dbReference type="PROSITE" id="PS00061">
    <property type="entry name" value="ADH_SHORT"/>
    <property type="match status" value="1"/>
</dbReference>
<evidence type="ECO:0000256" key="1">
    <source>
        <dbReference type="ARBA" id="ARBA00006484"/>
    </source>
</evidence>
<dbReference type="OrthoDB" id="9803333at2"/>
<dbReference type="InterPro" id="IPR002347">
    <property type="entry name" value="SDR_fam"/>
</dbReference>
<dbReference type="CDD" id="cd05233">
    <property type="entry name" value="SDR_c"/>
    <property type="match status" value="1"/>
</dbReference>